<proteinExistence type="predicted"/>
<evidence type="ECO:0000313" key="1">
    <source>
        <dbReference type="EMBL" id="OWM80259.1"/>
    </source>
</evidence>
<dbReference type="Proteomes" id="UP000197138">
    <property type="component" value="Unassembled WGS sequence"/>
</dbReference>
<evidence type="ECO:0000313" key="2">
    <source>
        <dbReference type="Proteomes" id="UP000197138"/>
    </source>
</evidence>
<organism evidence="1 2">
    <name type="scientific">Punica granatum</name>
    <name type="common">Pomegranate</name>
    <dbReference type="NCBI Taxonomy" id="22663"/>
    <lineage>
        <taxon>Eukaryota</taxon>
        <taxon>Viridiplantae</taxon>
        <taxon>Streptophyta</taxon>
        <taxon>Embryophyta</taxon>
        <taxon>Tracheophyta</taxon>
        <taxon>Spermatophyta</taxon>
        <taxon>Magnoliopsida</taxon>
        <taxon>eudicotyledons</taxon>
        <taxon>Gunneridae</taxon>
        <taxon>Pentapetalae</taxon>
        <taxon>rosids</taxon>
        <taxon>malvids</taxon>
        <taxon>Myrtales</taxon>
        <taxon>Lythraceae</taxon>
        <taxon>Punica</taxon>
    </lineage>
</organism>
<comment type="caution">
    <text evidence="1">The sequence shown here is derived from an EMBL/GenBank/DDBJ whole genome shotgun (WGS) entry which is preliminary data.</text>
</comment>
<protein>
    <submittedName>
        <fullName evidence="1">Uncharacterized protein</fullName>
    </submittedName>
</protein>
<sequence>MTNDQFGTGACLMKIDAFGPSKALGDQASLVPFNGAISPGFDLINPFASYGSFPGRKRLNRPSAILL</sequence>
<dbReference type="EMBL" id="MTKT01002229">
    <property type="protein sequence ID" value="OWM80259.1"/>
    <property type="molecule type" value="Genomic_DNA"/>
</dbReference>
<gene>
    <name evidence="1" type="ORF">CDL15_Pgr019539</name>
</gene>
<reference evidence="2" key="1">
    <citation type="journal article" date="2017" name="Plant J.">
        <title>The pomegranate (Punica granatum L.) genome and the genomics of punicalagin biosynthesis.</title>
        <authorList>
            <person name="Qin G."/>
            <person name="Xu C."/>
            <person name="Ming R."/>
            <person name="Tang H."/>
            <person name="Guyot R."/>
            <person name="Kramer E.M."/>
            <person name="Hu Y."/>
            <person name="Yi X."/>
            <person name="Qi Y."/>
            <person name="Xu X."/>
            <person name="Gao Z."/>
            <person name="Pan H."/>
            <person name="Jian J."/>
            <person name="Tian Y."/>
            <person name="Yue Z."/>
            <person name="Xu Y."/>
        </authorList>
    </citation>
    <scope>NUCLEOTIDE SEQUENCE [LARGE SCALE GENOMIC DNA]</scope>
    <source>
        <strain evidence="2">cv. Dabenzi</strain>
    </source>
</reference>
<dbReference type="AlphaFoldDB" id="A0A218X6B6"/>
<name>A0A218X6B6_PUNGR</name>
<accession>A0A218X6B6</accession>